<dbReference type="InterPro" id="IPR014777">
    <property type="entry name" value="4pyrrole_Mease_sub1"/>
</dbReference>
<dbReference type="InterPro" id="IPR035996">
    <property type="entry name" value="4pyrrol_Methylase_sf"/>
</dbReference>
<dbReference type="GO" id="GO:0032259">
    <property type="term" value="P:methylation"/>
    <property type="evidence" value="ECO:0007669"/>
    <property type="project" value="UniProtKB-KW"/>
</dbReference>
<evidence type="ECO:0000256" key="3">
    <source>
        <dbReference type="ARBA" id="ARBA00022573"/>
    </source>
</evidence>
<dbReference type="NCBIfam" id="TIGR01467">
    <property type="entry name" value="cobI_cbiL"/>
    <property type="match status" value="1"/>
</dbReference>
<dbReference type="AlphaFoldDB" id="A0A8T3VWQ4"/>
<dbReference type="GO" id="GO:0009236">
    <property type="term" value="P:cobalamin biosynthetic process"/>
    <property type="evidence" value="ECO:0007669"/>
    <property type="project" value="UniProtKB-UniRule"/>
</dbReference>
<dbReference type="EC" id="2.1.1.130" evidence="10"/>
<sequence length="228" mass="25009">MEKGTLYGVSIGPGDPELITVKAMNIISECKYIATPHTGTGDSLALSIVSQATDLSKKEIMLLEFPMTKDKDILAKSHKEAADSIANILDQGEDVAMLNLGDVTIFSTFAYTMDQLLDKDYNVEVIPGVTSFCASASKLRIGLTTMNEPLHIIPATGIDLKEALQMHGSKVLMKIGRSMPKLIETLHELNLEDNVYAVENCGLENEKIYNSLDEFDENMGYFTIVVVK</sequence>
<keyword evidence="5 8" id="KW-0808">Transferase</keyword>
<dbReference type="InterPro" id="IPR003043">
    <property type="entry name" value="Uropor_MeTrfase_CS"/>
</dbReference>
<protein>
    <submittedName>
        <fullName evidence="10">Precorrin-2 C(20)-methyltransferase</fullName>
        <ecNumber evidence="10">2.1.1.130</ecNumber>
    </submittedName>
</protein>
<dbReference type="PROSITE" id="PS00840">
    <property type="entry name" value="SUMT_2"/>
    <property type="match status" value="1"/>
</dbReference>
<dbReference type="InterPro" id="IPR014776">
    <property type="entry name" value="4pyrrole_Mease_sub2"/>
</dbReference>
<evidence type="ECO:0000256" key="6">
    <source>
        <dbReference type="ARBA" id="ARBA00022691"/>
    </source>
</evidence>
<evidence type="ECO:0000256" key="7">
    <source>
        <dbReference type="PIRNR" id="PIRNR036427"/>
    </source>
</evidence>
<dbReference type="PANTHER" id="PTHR43467">
    <property type="entry name" value="COBALT-PRECORRIN-2 C(20)-METHYLTRANSFERASE"/>
    <property type="match status" value="1"/>
</dbReference>
<comment type="pathway">
    <text evidence="1">Cofactor biosynthesis; adenosylcobalamin biosynthesis.</text>
</comment>
<dbReference type="EMBL" id="SUTG01000016">
    <property type="protein sequence ID" value="MBE6512395.1"/>
    <property type="molecule type" value="Genomic_DNA"/>
</dbReference>
<comment type="caution">
    <text evidence="10">The sequence shown here is derived from an EMBL/GenBank/DDBJ whole genome shotgun (WGS) entry which is preliminary data.</text>
</comment>
<evidence type="ECO:0000256" key="2">
    <source>
        <dbReference type="ARBA" id="ARBA00005879"/>
    </source>
</evidence>
<dbReference type="GO" id="GO:0030788">
    <property type="term" value="F:precorrin-2 C20-methyltransferase activity"/>
    <property type="evidence" value="ECO:0007669"/>
    <property type="project" value="UniProtKB-EC"/>
</dbReference>
<dbReference type="InterPro" id="IPR000878">
    <property type="entry name" value="4pyrrol_Mease"/>
</dbReference>
<keyword evidence="4 8" id="KW-0489">Methyltransferase</keyword>
<evidence type="ECO:0000259" key="9">
    <source>
        <dbReference type="Pfam" id="PF00590"/>
    </source>
</evidence>
<evidence type="ECO:0000256" key="5">
    <source>
        <dbReference type="ARBA" id="ARBA00022679"/>
    </source>
</evidence>
<evidence type="ECO:0000313" key="10">
    <source>
        <dbReference type="EMBL" id="MBE6512395.1"/>
    </source>
</evidence>
<keyword evidence="6" id="KW-0949">S-adenosyl-L-methionine</keyword>
<evidence type="ECO:0000313" key="11">
    <source>
        <dbReference type="Proteomes" id="UP000732619"/>
    </source>
</evidence>
<reference evidence="10" key="1">
    <citation type="submission" date="2019-04" db="EMBL/GenBank/DDBJ databases">
        <title>Evolution of Biomass-Degrading Anaerobic Consortia Revealed by Metagenomics.</title>
        <authorList>
            <person name="Peng X."/>
        </authorList>
    </citation>
    <scope>NUCLEOTIDE SEQUENCE</scope>
    <source>
        <strain evidence="10">SIG14</strain>
    </source>
</reference>
<evidence type="ECO:0000256" key="4">
    <source>
        <dbReference type="ARBA" id="ARBA00022603"/>
    </source>
</evidence>
<organism evidence="10 11">
    <name type="scientific">Methanobrevibacter olleyae</name>
    <dbReference type="NCBI Taxonomy" id="294671"/>
    <lineage>
        <taxon>Archaea</taxon>
        <taxon>Methanobacteriati</taxon>
        <taxon>Methanobacteriota</taxon>
        <taxon>Methanomada group</taxon>
        <taxon>Methanobacteria</taxon>
        <taxon>Methanobacteriales</taxon>
        <taxon>Methanobacteriaceae</taxon>
        <taxon>Methanobrevibacter</taxon>
    </lineage>
</organism>
<name>A0A8T3VWQ4_METOL</name>
<comment type="similarity">
    <text evidence="2 7 8">Belongs to the precorrin methyltransferase family.</text>
</comment>
<dbReference type="Proteomes" id="UP000732619">
    <property type="component" value="Unassembled WGS sequence"/>
</dbReference>
<dbReference type="InterPro" id="IPR006364">
    <property type="entry name" value="CobI/CbiL/CobIJ_dom"/>
</dbReference>
<dbReference type="SUPFAM" id="SSF53790">
    <property type="entry name" value="Tetrapyrrole methylase"/>
    <property type="match status" value="1"/>
</dbReference>
<dbReference type="Gene3D" id="3.30.950.10">
    <property type="entry name" value="Methyltransferase, Cobalt-precorrin-4 Transmethylase, Domain 2"/>
    <property type="match status" value="1"/>
</dbReference>
<evidence type="ECO:0000256" key="1">
    <source>
        <dbReference type="ARBA" id="ARBA00004953"/>
    </source>
</evidence>
<evidence type="ECO:0000256" key="8">
    <source>
        <dbReference type="RuleBase" id="RU003960"/>
    </source>
</evidence>
<accession>A0A8T3VWQ4</accession>
<dbReference type="PANTHER" id="PTHR43467:SF2">
    <property type="entry name" value="COBALT-PRECORRIN-2 C(20)-METHYLTRANSFERASE"/>
    <property type="match status" value="1"/>
</dbReference>
<gene>
    <name evidence="10" type="primary">cobI</name>
    <name evidence="10" type="ORF">E7Z75_04540</name>
</gene>
<dbReference type="Pfam" id="PF00590">
    <property type="entry name" value="TP_methylase"/>
    <property type="match status" value="1"/>
</dbReference>
<dbReference type="InterPro" id="IPR012382">
    <property type="entry name" value="CobI/CbiL"/>
</dbReference>
<dbReference type="Gene3D" id="3.40.1010.10">
    <property type="entry name" value="Cobalt-precorrin-4 Transmethylase, Domain 1"/>
    <property type="match status" value="1"/>
</dbReference>
<feature type="domain" description="Tetrapyrrole methylase" evidence="9">
    <location>
        <begin position="5"/>
        <end position="214"/>
    </location>
</feature>
<keyword evidence="3" id="KW-0169">Cobalamin biosynthesis</keyword>
<dbReference type="PIRSF" id="PIRSF036427">
    <property type="entry name" value="Precrrn-2_mtase"/>
    <property type="match status" value="1"/>
</dbReference>
<proteinExistence type="inferred from homology"/>
<dbReference type="CDD" id="cd11645">
    <property type="entry name" value="Precorrin_2_C20_MT"/>
    <property type="match status" value="1"/>
</dbReference>